<evidence type="ECO:0000313" key="2">
    <source>
        <dbReference type="Proteomes" id="UP000031829"/>
    </source>
</evidence>
<accession>A0A0B6AWX0</accession>
<evidence type="ECO:0000313" key="1">
    <source>
        <dbReference type="EMBL" id="AJI24359.1"/>
    </source>
</evidence>
<dbReference type="Proteomes" id="UP000031829">
    <property type="component" value="Chromosome"/>
</dbReference>
<proteinExistence type="predicted"/>
<reference evidence="1 2" key="1">
    <citation type="journal article" date="2015" name="Genome Announc.">
        <title>Complete genome sequences for 35 biothreat assay-relevant bacillus species.</title>
        <authorList>
            <person name="Johnson S.L."/>
            <person name="Daligault H.E."/>
            <person name="Davenport K.W."/>
            <person name="Jaissle J."/>
            <person name="Frey K.G."/>
            <person name="Ladner J.T."/>
            <person name="Broomall S.M."/>
            <person name="Bishop-Lilly K.A."/>
            <person name="Bruce D.C."/>
            <person name="Gibbons H.S."/>
            <person name="Coyne S.R."/>
            <person name="Lo C.C."/>
            <person name="Meincke L."/>
            <person name="Munk A.C."/>
            <person name="Koroleva G.I."/>
            <person name="Rosenzweig C.N."/>
            <person name="Palacios G.F."/>
            <person name="Redden C.L."/>
            <person name="Minogue T.D."/>
            <person name="Chain P.S."/>
        </authorList>
    </citation>
    <scope>NUCLEOTIDE SEQUENCE [LARGE SCALE GENOMIC DNA]</scope>
    <source>
        <strain evidence="2">ATCC 14581 / DSM 32 / JCM 2506 / NBRC 15308 / NCIMB 9376 / NCTC 10342 / NRRL B-14308 / VKM B-512</strain>
    </source>
</reference>
<name>A0A0B6AWX0_PRIM2</name>
<dbReference type="RefSeq" id="WP_014461601.1">
    <property type="nucleotide sequence ID" value="NZ_CP009920.1"/>
</dbReference>
<sequence length="83" mass="9660">MKDRIELIYDEAYDFIDQALTKIRALDKNDLQAENEEVQEKAERTEFALQAARDILENMIIPGKKLTFIYEKGSVVVEIPDKK</sequence>
<protein>
    <submittedName>
        <fullName evidence="1">Uncharacterized protein</fullName>
    </submittedName>
</protein>
<dbReference type="AlphaFoldDB" id="A0A0B6AWX0"/>
<gene>
    <name evidence="1" type="ORF">BG04_2976</name>
</gene>
<dbReference type="HOGENOM" id="CLU_2535633_0_0_9"/>
<dbReference type="EMBL" id="CP009920">
    <property type="protein sequence ID" value="AJI24359.1"/>
    <property type="molecule type" value="Genomic_DNA"/>
</dbReference>
<organism evidence="1 2">
    <name type="scientific">Priestia megaterium (strain ATCC 14581 / DSM 32 / CCUG 1817 / JCM 2506 / NBRC 15308 / NCIMB 9376 / NCTC 10342 / NRRL B-14308 / VKM B-512 / Ford 19)</name>
    <name type="common">Bacillus megaterium</name>
    <dbReference type="NCBI Taxonomy" id="1348623"/>
    <lineage>
        <taxon>Bacteria</taxon>
        <taxon>Bacillati</taxon>
        <taxon>Bacillota</taxon>
        <taxon>Bacilli</taxon>
        <taxon>Bacillales</taxon>
        <taxon>Bacillaceae</taxon>
        <taxon>Priestia</taxon>
    </lineage>
</organism>
<dbReference type="GeneID" id="93641042"/>
<dbReference type="KEGG" id="bmeg:BG04_2976"/>